<gene>
    <name evidence="2" type="ORF">MFFC18_26790</name>
</gene>
<organism evidence="2 3">
    <name type="scientific">Mariniblastus fucicola</name>
    <dbReference type="NCBI Taxonomy" id="980251"/>
    <lineage>
        <taxon>Bacteria</taxon>
        <taxon>Pseudomonadati</taxon>
        <taxon>Planctomycetota</taxon>
        <taxon>Planctomycetia</taxon>
        <taxon>Pirellulales</taxon>
        <taxon>Pirellulaceae</taxon>
        <taxon>Mariniblastus</taxon>
    </lineage>
</organism>
<dbReference type="SUPFAM" id="SSF54427">
    <property type="entry name" value="NTF2-like"/>
    <property type="match status" value="1"/>
</dbReference>
<dbReference type="EMBL" id="CP042912">
    <property type="protein sequence ID" value="QEG22795.1"/>
    <property type="molecule type" value="Genomic_DNA"/>
</dbReference>
<dbReference type="OrthoDB" id="281279at2"/>
<name>A0A5B9PCA2_9BACT</name>
<accession>A0A5B9PCA2</accession>
<evidence type="ECO:0008006" key="4">
    <source>
        <dbReference type="Google" id="ProtNLM"/>
    </source>
</evidence>
<dbReference type="Proteomes" id="UP000322214">
    <property type="component" value="Chromosome"/>
</dbReference>
<dbReference type="STRING" id="980251.GCA_001642875_01468"/>
<dbReference type="RefSeq" id="WP_075084268.1">
    <property type="nucleotide sequence ID" value="NZ_CP042912.1"/>
</dbReference>
<sequence length="176" mass="19404">MLEWFTESAFFPSCIGILLTIAFIGLAVSSGEMLMMKIGLGIAVLTALLITTEVMIVTDREQVENSLYDMASAMGKNDLDRVFSYLDSDELIQRAKHHLRDATCHSCNITAINEVTVDDDGQSATADFVAFASASNASFPSPTPVQRRVKLFFKKKSDKWKIVDFEAKDPRAGLSL</sequence>
<evidence type="ECO:0000256" key="1">
    <source>
        <dbReference type="SAM" id="Phobius"/>
    </source>
</evidence>
<keyword evidence="1" id="KW-1133">Transmembrane helix</keyword>
<proteinExistence type="predicted"/>
<feature type="transmembrane region" description="Helical" evidence="1">
    <location>
        <begin position="9"/>
        <end position="28"/>
    </location>
</feature>
<keyword evidence="1" id="KW-0472">Membrane</keyword>
<dbReference type="KEGG" id="mff:MFFC18_26790"/>
<reference evidence="2 3" key="1">
    <citation type="submission" date="2019-08" db="EMBL/GenBank/DDBJ databases">
        <title>Deep-cultivation of Planctomycetes and their phenomic and genomic characterization uncovers novel biology.</title>
        <authorList>
            <person name="Wiegand S."/>
            <person name="Jogler M."/>
            <person name="Boedeker C."/>
            <person name="Pinto D."/>
            <person name="Vollmers J."/>
            <person name="Rivas-Marin E."/>
            <person name="Kohn T."/>
            <person name="Peeters S.H."/>
            <person name="Heuer A."/>
            <person name="Rast P."/>
            <person name="Oberbeckmann S."/>
            <person name="Bunk B."/>
            <person name="Jeske O."/>
            <person name="Meyerdierks A."/>
            <person name="Storesund J.E."/>
            <person name="Kallscheuer N."/>
            <person name="Luecker S."/>
            <person name="Lage O.M."/>
            <person name="Pohl T."/>
            <person name="Merkel B.J."/>
            <person name="Hornburger P."/>
            <person name="Mueller R.-W."/>
            <person name="Bruemmer F."/>
            <person name="Labrenz M."/>
            <person name="Spormann A.M."/>
            <person name="Op den Camp H."/>
            <person name="Overmann J."/>
            <person name="Amann R."/>
            <person name="Jetten M.S.M."/>
            <person name="Mascher T."/>
            <person name="Medema M.H."/>
            <person name="Devos D.P."/>
            <person name="Kaster A.-K."/>
            <person name="Ovreas L."/>
            <person name="Rohde M."/>
            <person name="Galperin M.Y."/>
            <person name="Jogler C."/>
        </authorList>
    </citation>
    <scope>NUCLEOTIDE SEQUENCE [LARGE SCALE GENOMIC DNA]</scope>
    <source>
        <strain evidence="2 3">FC18</strain>
    </source>
</reference>
<keyword evidence="3" id="KW-1185">Reference proteome</keyword>
<dbReference type="AlphaFoldDB" id="A0A5B9PCA2"/>
<keyword evidence="1" id="KW-0812">Transmembrane</keyword>
<evidence type="ECO:0000313" key="2">
    <source>
        <dbReference type="EMBL" id="QEG22795.1"/>
    </source>
</evidence>
<dbReference type="InterPro" id="IPR032710">
    <property type="entry name" value="NTF2-like_dom_sf"/>
</dbReference>
<protein>
    <recommendedName>
        <fullName evidence="4">SnoaL-like domain-containing protein</fullName>
    </recommendedName>
</protein>
<feature type="transmembrane region" description="Helical" evidence="1">
    <location>
        <begin position="34"/>
        <end position="57"/>
    </location>
</feature>
<evidence type="ECO:0000313" key="3">
    <source>
        <dbReference type="Proteomes" id="UP000322214"/>
    </source>
</evidence>